<dbReference type="InterPro" id="IPR007621">
    <property type="entry name" value="TPM_dom"/>
</dbReference>
<organism evidence="2 3">
    <name type="scientific">Rhodococcoides yunnanense</name>
    <dbReference type="NCBI Taxonomy" id="278209"/>
    <lineage>
        <taxon>Bacteria</taxon>
        <taxon>Bacillati</taxon>
        <taxon>Actinomycetota</taxon>
        <taxon>Actinomycetes</taxon>
        <taxon>Mycobacteriales</taxon>
        <taxon>Nocardiaceae</taxon>
        <taxon>Rhodococcoides</taxon>
    </lineage>
</organism>
<evidence type="ECO:0000313" key="2">
    <source>
        <dbReference type="EMBL" id="MDV6262147.1"/>
    </source>
</evidence>
<dbReference type="RefSeq" id="WP_317564606.1">
    <property type="nucleotide sequence ID" value="NZ_JAWLJX010000003.1"/>
</dbReference>
<dbReference type="Proteomes" id="UP001185755">
    <property type="component" value="Unassembled WGS sequence"/>
</dbReference>
<gene>
    <name evidence="2" type="ORF">R3P96_12425</name>
</gene>
<keyword evidence="3" id="KW-1185">Reference proteome</keyword>
<reference evidence="2 3" key="1">
    <citation type="submission" date="2023-10" db="EMBL/GenBank/DDBJ databases">
        <title>Development of a sustainable strategy for remediation of hydrocarbon-contaminated territories based on the waste exchange concept.</title>
        <authorList>
            <person name="Krivoruchko A."/>
        </authorList>
    </citation>
    <scope>NUCLEOTIDE SEQUENCE [LARGE SCALE GENOMIC DNA]</scope>
    <source>
        <strain evidence="2 3">IEGM 1323</strain>
    </source>
</reference>
<name>A0ABU4BD60_9NOCA</name>
<dbReference type="Pfam" id="PF04536">
    <property type="entry name" value="TPM_phosphatase"/>
    <property type="match status" value="1"/>
</dbReference>
<accession>A0ABU4BD60</accession>
<protein>
    <submittedName>
        <fullName evidence="2">TPM domain-containing protein</fullName>
    </submittedName>
</protein>
<dbReference type="EMBL" id="JAWLJX010000003">
    <property type="protein sequence ID" value="MDV6262147.1"/>
    <property type="molecule type" value="Genomic_DNA"/>
</dbReference>
<dbReference type="Gene3D" id="3.10.310.50">
    <property type="match status" value="1"/>
</dbReference>
<feature type="domain" description="TPM" evidence="1">
    <location>
        <begin position="54"/>
        <end position="172"/>
    </location>
</feature>
<sequence>MAVQHRRHSSATVRRSVHRFRRLAATGALTLFAAVLLAPGVASAEAPSRLATQITDNVQALDPDSLAEVQTSIDDLYGSSQLRLWVTYVADFDNMSAASWAEQTYTRSDLGQRDVLLAVATVDRSYRLAVSNDLSQITASEQDDIRVNDVEPALGEEDWSGAAIAAAGALGEAYASSGGGGSSAPLLIGVGVLAVAGGGAVVYSSRRKKARVAAEVDAVAKIDPSDPAALARFPIDVLDTRAKEILIETDNAVRASEEELTLARGEFGDSAAAPFITAFDNAKKALASAFEIRQRLDDAIPETPDQRRAMLVEIISSCGQADRELDSRVEEFDGFRDLVMNAGSHLDELTQANIGLTVRIPQSETVLAQLHSEFSETALKSIADNVTMAKDRVALAEENIEAGRKAAALPPGKQGPAVTAIRTAERALDQAKSLLDGVDHARDDIGHAIATLPDAIADVRRDIEQARGLTEHGGAELQAAVAAAQTALKNAEAAQSSDPLGSYTALAAADSELEKIVDVASAEKAAEDQLRARLDRDIAAAQAQTTAAADYISTRRGGVGADARTRLSEAERHLSAARQLEPENPDEALKHAHAASQLASRASQIAQSDVQNWENRHGPRGGGFGGGSGGGNIAGAVLGGILINSVLNGGGGGGFGGGFGGGGGGGGGLGGGGGRF</sequence>
<comment type="caution">
    <text evidence="2">The sequence shown here is derived from an EMBL/GenBank/DDBJ whole genome shotgun (WGS) entry which is preliminary data.</text>
</comment>
<evidence type="ECO:0000313" key="3">
    <source>
        <dbReference type="Proteomes" id="UP001185755"/>
    </source>
</evidence>
<evidence type="ECO:0000259" key="1">
    <source>
        <dbReference type="Pfam" id="PF04536"/>
    </source>
</evidence>
<proteinExistence type="predicted"/>